<feature type="binding site" evidence="7">
    <location>
        <position position="94"/>
    </location>
    <ligand>
        <name>Zn(2+)</name>
        <dbReference type="ChEBI" id="CHEBI:29105"/>
    </ligand>
</feature>
<dbReference type="OrthoDB" id="10248475at2759"/>
<proteinExistence type="inferred from homology"/>
<comment type="function">
    <text evidence="8">Reversible hydration of carbon dioxide.</text>
</comment>
<dbReference type="PANTHER" id="PTHR11002:SF76">
    <property type="entry name" value="CARBONIC ANHYDRASE"/>
    <property type="match status" value="1"/>
</dbReference>
<keyword evidence="5 8" id="KW-0456">Lyase</keyword>
<protein>
    <recommendedName>
        <fullName evidence="2 8">Carbonic anhydrase</fullName>
        <ecNumber evidence="2 8">4.2.1.1</ecNumber>
    </recommendedName>
    <alternativeName>
        <fullName evidence="8">Carbonate dehydratase</fullName>
    </alternativeName>
</protein>
<comment type="cofactor">
    <cofactor evidence="7">
        <name>Zn(2+)</name>
        <dbReference type="ChEBI" id="CHEBI:29105"/>
    </cofactor>
    <text evidence="7">Binds 1 zinc ion per subunit.</text>
</comment>
<evidence type="ECO:0000313" key="9">
    <source>
        <dbReference type="EMBL" id="TVY56626.1"/>
    </source>
</evidence>
<evidence type="ECO:0000256" key="3">
    <source>
        <dbReference type="ARBA" id="ARBA00022723"/>
    </source>
</evidence>
<feature type="binding site" evidence="7">
    <location>
        <position position="38"/>
    </location>
    <ligand>
        <name>Zn(2+)</name>
        <dbReference type="ChEBI" id="CHEBI:29105"/>
    </ligand>
</feature>
<dbReference type="AlphaFoldDB" id="A0A8T9BWJ6"/>
<reference evidence="9 10" key="1">
    <citation type="submission" date="2018-05" db="EMBL/GenBank/DDBJ databases">
        <title>Genome sequencing and assembly of the regulated plant pathogen Lachnellula willkommii and related sister species for the development of diagnostic species identification markers.</title>
        <authorList>
            <person name="Giroux E."/>
            <person name="Bilodeau G."/>
        </authorList>
    </citation>
    <scope>NUCLEOTIDE SEQUENCE [LARGE SCALE GENOMIC DNA]</scope>
    <source>
        <strain evidence="9 10">CBS 268.59</strain>
    </source>
</reference>
<dbReference type="GO" id="GO:0071244">
    <property type="term" value="P:cellular response to carbon dioxide"/>
    <property type="evidence" value="ECO:0007669"/>
    <property type="project" value="TreeGrafter"/>
</dbReference>
<dbReference type="Pfam" id="PF00484">
    <property type="entry name" value="Pro_CA"/>
    <property type="match status" value="1"/>
</dbReference>
<comment type="caution">
    <text evidence="9">The sequence shown here is derived from an EMBL/GenBank/DDBJ whole genome shotgun (WGS) entry which is preliminary data.</text>
</comment>
<dbReference type="GO" id="GO:0004089">
    <property type="term" value="F:carbonate dehydratase activity"/>
    <property type="evidence" value="ECO:0007669"/>
    <property type="project" value="UniProtKB-UniRule"/>
</dbReference>
<dbReference type="GO" id="GO:0008270">
    <property type="term" value="F:zinc ion binding"/>
    <property type="evidence" value="ECO:0007669"/>
    <property type="project" value="UniProtKB-UniRule"/>
</dbReference>
<keyword evidence="10" id="KW-1185">Reference proteome</keyword>
<dbReference type="SUPFAM" id="SSF53056">
    <property type="entry name" value="beta-carbonic anhydrase, cab"/>
    <property type="match status" value="1"/>
</dbReference>
<feature type="binding site" evidence="7">
    <location>
        <position position="40"/>
    </location>
    <ligand>
        <name>Zn(2+)</name>
        <dbReference type="ChEBI" id="CHEBI:29105"/>
    </ligand>
</feature>
<dbReference type="InterPro" id="IPR001765">
    <property type="entry name" value="Carbonic_anhydrase"/>
</dbReference>
<dbReference type="PANTHER" id="PTHR11002">
    <property type="entry name" value="CARBONIC ANHYDRASE"/>
    <property type="match status" value="1"/>
</dbReference>
<dbReference type="Gene3D" id="3.40.1050.10">
    <property type="entry name" value="Carbonic anhydrase"/>
    <property type="match status" value="1"/>
</dbReference>
<feature type="binding site" evidence="7">
    <location>
        <position position="97"/>
    </location>
    <ligand>
        <name>Zn(2+)</name>
        <dbReference type="ChEBI" id="CHEBI:29105"/>
    </ligand>
</feature>
<dbReference type="EC" id="4.2.1.1" evidence="2 8"/>
<dbReference type="EMBL" id="QGMK01002697">
    <property type="protein sequence ID" value="TVY56626.1"/>
    <property type="molecule type" value="Genomic_DNA"/>
</dbReference>
<evidence type="ECO:0000313" key="10">
    <source>
        <dbReference type="Proteomes" id="UP000469558"/>
    </source>
</evidence>
<comment type="catalytic activity">
    <reaction evidence="6 8">
        <text>hydrogencarbonate + H(+) = CO2 + H2O</text>
        <dbReference type="Rhea" id="RHEA:10748"/>
        <dbReference type="ChEBI" id="CHEBI:15377"/>
        <dbReference type="ChEBI" id="CHEBI:15378"/>
        <dbReference type="ChEBI" id="CHEBI:16526"/>
        <dbReference type="ChEBI" id="CHEBI:17544"/>
        <dbReference type="EC" id="4.2.1.1"/>
    </reaction>
</comment>
<evidence type="ECO:0000256" key="5">
    <source>
        <dbReference type="ARBA" id="ARBA00023239"/>
    </source>
</evidence>
<evidence type="ECO:0000256" key="6">
    <source>
        <dbReference type="ARBA" id="ARBA00048348"/>
    </source>
</evidence>
<evidence type="ECO:0000256" key="2">
    <source>
        <dbReference type="ARBA" id="ARBA00012925"/>
    </source>
</evidence>
<comment type="similarity">
    <text evidence="1 8">Belongs to the beta-class carbonic anhydrase family.</text>
</comment>
<keyword evidence="3 7" id="KW-0479">Metal-binding</keyword>
<dbReference type="GO" id="GO:0005737">
    <property type="term" value="C:cytoplasm"/>
    <property type="evidence" value="ECO:0007669"/>
    <property type="project" value="TreeGrafter"/>
</dbReference>
<dbReference type="SMART" id="SM00947">
    <property type="entry name" value="Pro_CA"/>
    <property type="match status" value="1"/>
</dbReference>
<dbReference type="GO" id="GO:0034599">
    <property type="term" value="P:cellular response to oxidative stress"/>
    <property type="evidence" value="ECO:0007669"/>
    <property type="project" value="TreeGrafter"/>
</dbReference>
<evidence type="ECO:0000256" key="1">
    <source>
        <dbReference type="ARBA" id="ARBA00006217"/>
    </source>
</evidence>
<dbReference type="Proteomes" id="UP000469558">
    <property type="component" value="Unassembled WGS sequence"/>
</dbReference>
<dbReference type="InterPro" id="IPR036874">
    <property type="entry name" value="Carbonic_anhydrase_sf"/>
</dbReference>
<name>A0A8T9BWJ6_9HELO</name>
<evidence type="ECO:0000256" key="4">
    <source>
        <dbReference type="ARBA" id="ARBA00022833"/>
    </source>
</evidence>
<keyword evidence="4 7" id="KW-0862">Zinc</keyword>
<sequence>MPFDFDAVIHKQYDILPLDPSLIKTTGEQKPQILWVGCSDSLVLETLTLDVQPEEIFVHRNLGNVVSNGDLSSESAVAWSVDLLKVKHIVVCGHYGCSLTKEKDPKALYGWSKDITKLHKLNDEFLELSDRKVDETSREHRLEEVYTLAETDWLAKQPNVKAAIRERGLQTHAFIYDKDSNTCVRLVEKAKGGKPEI</sequence>
<organism evidence="9 10">
    <name type="scientific">Lachnellula suecica</name>
    <dbReference type="NCBI Taxonomy" id="602035"/>
    <lineage>
        <taxon>Eukaryota</taxon>
        <taxon>Fungi</taxon>
        <taxon>Dikarya</taxon>
        <taxon>Ascomycota</taxon>
        <taxon>Pezizomycotina</taxon>
        <taxon>Leotiomycetes</taxon>
        <taxon>Helotiales</taxon>
        <taxon>Lachnaceae</taxon>
        <taxon>Lachnellula</taxon>
    </lineage>
</organism>
<evidence type="ECO:0000256" key="8">
    <source>
        <dbReference type="RuleBase" id="RU003956"/>
    </source>
</evidence>
<evidence type="ECO:0000256" key="7">
    <source>
        <dbReference type="PIRSR" id="PIRSR601765-1"/>
    </source>
</evidence>
<gene>
    <name evidence="9" type="ORF">LSUE1_G009006</name>
</gene>
<accession>A0A8T9BWJ6</accession>